<feature type="domain" description="RNase H type-1" evidence="1">
    <location>
        <begin position="116"/>
        <end position="169"/>
    </location>
</feature>
<dbReference type="InterPro" id="IPR002156">
    <property type="entry name" value="RNaseH_domain"/>
</dbReference>
<dbReference type="GO" id="GO:0003676">
    <property type="term" value="F:nucleic acid binding"/>
    <property type="evidence" value="ECO:0007669"/>
    <property type="project" value="InterPro"/>
</dbReference>
<protein>
    <recommendedName>
        <fullName evidence="1">RNase H type-1 domain-containing protein</fullName>
    </recommendedName>
</protein>
<dbReference type="InterPro" id="IPR053151">
    <property type="entry name" value="RNase_H-like"/>
</dbReference>
<proteinExistence type="predicted"/>
<evidence type="ECO:0000313" key="2">
    <source>
        <dbReference type="EMBL" id="KAL0410830.1"/>
    </source>
</evidence>
<reference evidence="2" key="1">
    <citation type="submission" date="2020-06" db="EMBL/GenBank/DDBJ databases">
        <authorList>
            <person name="Li T."/>
            <person name="Hu X."/>
            <person name="Zhang T."/>
            <person name="Song X."/>
            <person name="Zhang H."/>
            <person name="Dai N."/>
            <person name="Sheng W."/>
            <person name="Hou X."/>
            <person name="Wei L."/>
        </authorList>
    </citation>
    <scope>NUCLEOTIDE SEQUENCE</scope>
    <source>
        <strain evidence="2">KEN1</strain>
        <tissue evidence="2">Leaf</tissue>
    </source>
</reference>
<gene>
    <name evidence="2" type="ORF">Slati_3672700</name>
</gene>
<dbReference type="PANTHER" id="PTHR47723:SF19">
    <property type="entry name" value="POLYNUCLEOTIDYL TRANSFERASE, RIBONUCLEASE H-LIKE SUPERFAMILY PROTEIN"/>
    <property type="match status" value="1"/>
</dbReference>
<dbReference type="PANTHER" id="PTHR47723">
    <property type="entry name" value="OS05G0353850 PROTEIN"/>
    <property type="match status" value="1"/>
</dbReference>
<accession>A0AAW2U0M2</accession>
<dbReference type="GO" id="GO:0004523">
    <property type="term" value="F:RNA-DNA hybrid ribonuclease activity"/>
    <property type="evidence" value="ECO:0007669"/>
    <property type="project" value="InterPro"/>
</dbReference>
<organism evidence="2">
    <name type="scientific">Sesamum latifolium</name>
    <dbReference type="NCBI Taxonomy" id="2727402"/>
    <lineage>
        <taxon>Eukaryota</taxon>
        <taxon>Viridiplantae</taxon>
        <taxon>Streptophyta</taxon>
        <taxon>Embryophyta</taxon>
        <taxon>Tracheophyta</taxon>
        <taxon>Spermatophyta</taxon>
        <taxon>Magnoliopsida</taxon>
        <taxon>eudicotyledons</taxon>
        <taxon>Gunneridae</taxon>
        <taxon>Pentapetalae</taxon>
        <taxon>asterids</taxon>
        <taxon>lamiids</taxon>
        <taxon>Lamiales</taxon>
        <taxon>Pedaliaceae</taxon>
        <taxon>Sesamum</taxon>
    </lineage>
</organism>
<dbReference type="PROSITE" id="PS50879">
    <property type="entry name" value="RNASE_H_1"/>
    <property type="match status" value="1"/>
</dbReference>
<dbReference type="EMBL" id="JACGWN010000013">
    <property type="protein sequence ID" value="KAL0410830.1"/>
    <property type="molecule type" value="Genomic_DNA"/>
</dbReference>
<reference evidence="2" key="2">
    <citation type="journal article" date="2024" name="Plant">
        <title>Genomic evolution and insights into agronomic trait innovations of Sesamum species.</title>
        <authorList>
            <person name="Miao H."/>
            <person name="Wang L."/>
            <person name="Qu L."/>
            <person name="Liu H."/>
            <person name="Sun Y."/>
            <person name="Le M."/>
            <person name="Wang Q."/>
            <person name="Wei S."/>
            <person name="Zheng Y."/>
            <person name="Lin W."/>
            <person name="Duan Y."/>
            <person name="Cao H."/>
            <person name="Xiong S."/>
            <person name="Wang X."/>
            <person name="Wei L."/>
            <person name="Li C."/>
            <person name="Ma Q."/>
            <person name="Ju M."/>
            <person name="Zhao R."/>
            <person name="Li G."/>
            <person name="Mu C."/>
            <person name="Tian Q."/>
            <person name="Mei H."/>
            <person name="Zhang T."/>
            <person name="Gao T."/>
            <person name="Zhang H."/>
        </authorList>
    </citation>
    <scope>NUCLEOTIDE SEQUENCE</scope>
    <source>
        <strain evidence="2">KEN1</strain>
    </source>
</reference>
<evidence type="ECO:0000259" key="1">
    <source>
        <dbReference type="PROSITE" id="PS50879"/>
    </source>
</evidence>
<sequence length="169" mass="18633">MKACLFDPIIAWILGLLQGWAMMNLSHGGRLTLIKSMLQATPLHLLQQNAAKYDGVQFSTNNFIFKVQRHIRTLYAAQILTSTQWKGDLHQAVAMGFVFRPTVPWAPRVVRWATPSPAWFKLNLDRSSLGNPGPTGAVGIVRDAEGQVRLAYQDAFGTTASVIAELTAV</sequence>
<comment type="caution">
    <text evidence="2">The sequence shown here is derived from an EMBL/GenBank/DDBJ whole genome shotgun (WGS) entry which is preliminary data.</text>
</comment>
<name>A0AAW2U0M2_9LAMI</name>
<dbReference type="AlphaFoldDB" id="A0AAW2U0M2"/>